<dbReference type="CDD" id="cd02588">
    <property type="entry name" value="HAD_L2-DEX"/>
    <property type="match status" value="1"/>
</dbReference>
<dbReference type="SFLD" id="SFLDG01129">
    <property type="entry name" value="C1.5:_HAD__Beta-PGM__Phosphata"/>
    <property type="match status" value="1"/>
</dbReference>
<protein>
    <recommendedName>
        <fullName evidence="5">Haloacid dehalogenase, type II</fullName>
    </recommendedName>
</protein>
<dbReference type="Gene3D" id="3.40.50.1000">
    <property type="entry name" value="HAD superfamily/HAD-like"/>
    <property type="match status" value="1"/>
</dbReference>
<organism evidence="3 4">
    <name type="scientific">Vanrija albida</name>
    <dbReference type="NCBI Taxonomy" id="181172"/>
    <lineage>
        <taxon>Eukaryota</taxon>
        <taxon>Fungi</taxon>
        <taxon>Dikarya</taxon>
        <taxon>Basidiomycota</taxon>
        <taxon>Agaricomycotina</taxon>
        <taxon>Tremellomycetes</taxon>
        <taxon>Trichosporonales</taxon>
        <taxon>Trichosporonaceae</taxon>
        <taxon>Vanrija</taxon>
    </lineage>
</organism>
<comment type="caution">
    <text evidence="3">The sequence shown here is derived from an EMBL/GenBank/DDBJ whole genome shotgun (WGS) entry which is preliminary data.</text>
</comment>
<keyword evidence="2" id="KW-0378">Hydrolase</keyword>
<dbReference type="SFLD" id="SFLDG01135">
    <property type="entry name" value="C1.5.6:_HAD__Beta-PGM__Phospha"/>
    <property type="match status" value="1"/>
</dbReference>
<dbReference type="EMBL" id="JBBXJM010000007">
    <property type="protein sequence ID" value="KAL1405673.1"/>
    <property type="molecule type" value="Genomic_DNA"/>
</dbReference>
<name>A0ABR3PTA8_9TREE</name>
<evidence type="ECO:0000256" key="1">
    <source>
        <dbReference type="ARBA" id="ARBA00008106"/>
    </source>
</evidence>
<comment type="similarity">
    <text evidence="1">Belongs to the HAD-like hydrolase superfamily. S-2-haloalkanoic acid dehalogenase family.</text>
</comment>
<dbReference type="InterPro" id="IPR036412">
    <property type="entry name" value="HAD-like_sf"/>
</dbReference>
<dbReference type="RefSeq" id="XP_069205617.1">
    <property type="nucleotide sequence ID" value="XM_069357680.1"/>
</dbReference>
<evidence type="ECO:0000313" key="3">
    <source>
        <dbReference type="EMBL" id="KAL1405673.1"/>
    </source>
</evidence>
<evidence type="ECO:0008006" key="5">
    <source>
        <dbReference type="Google" id="ProtNLM"/>
    </source>
</evidence>
<accession>A0ABR3PTA8</accession>
<dbReference type="NCBIfam" id="TIGR01428">
    <property type="entry name" value="HAD_type_II"/>
    <property type="match status" value="1"/>
</dbReference>
<keyword evidence="4" id="KW-1185">Reference proteome</keyword>
<dbReference type="PANTHER" id="PTHR43316">
    <property type="entry name" value="HYDROLASE, HALOACID DELAHOGENASE-RELATED"/>
    <property type="match status" value="1"/>
</dbReference>
<dbReference type="InterPro" id="IPR051540">
    <property type="entry name" value="S-2-haloacid_dehalogenase"/>
</dbReference>
<dbReference type="InterPro" id="IPR006439">
    <property type="entry name" value="HAD-SF_hydro_IA"/>
</dbReference>
<sequence>MPPAAIVFDAYGTLFDVYAVTTLAEAHFPSSGDSLAQLWRLKQIEYTQLRTLADPERRRHYKPFYEITLDALRFSARKLGLELSTAAEAELMAVYERLEAHPDVAGVLTALKARGIPLAILSNGNPAMLETMVTANGLTGIFDDILSVDTVRAYKPHPASYTLGTERYGAKASDIVFVSSNGWDAAGATWFGYNTFWCNRAGLPVEELDATPKRIGSGLADLAQYLDELK</sequence>
<gene>
    <name evidence="3" type="ORF">Q8F55_009312</name>
</gene>
<reference evidence="3 4" key="1">
    <citation type="submission" date="2023-08" db="EMBL/GenBank/DDBJ databases">
        <title>Annotated Genome Sequence of Vanrija albida AlHP1.</title>
        <authorList>
            <person name="Herzog R."/>
        </authorList>
    </citation>
    <scope>NUCLEOTIDE SEQUENCE [LARGE SCALE GENOMIC DNA]</scope>
    <source>
        <strain evidence="3 4">AlHP1</strain>
    </source>
</reference>
<dbReference type="PANTHER" id="PTHR43316:SF3">
    <property type="entry name" value="HALOACID DEHALOGENASE, TYPE II (AFU_ORTHOLOGUE AFUA_2G07750)-RELATED"/>
    <property type="match status" value="1"/>
</dbReference>
<dbReference type="InterPro" id="IPR023214">
    <property type="entry name" value="HAD_sf"/>
</dbReference>
<dbReference type="SFLD" id="SFLDF00045">
    <property type="entry name" value="2-haloacid_dehalogenase"/>
    <property type="match status" value="1"/>
</dbReference>
<dbReference type="InterPro" id="IPR006328">
    <property type="entry name" value="2-HAD"/>
</dbReference>
<dbReference type="PRINTS" id="PR00413">
    <property type="entry name" value="HADHALOGNASE"/>
</dbReference>
<evidence type="ECO:0000256" key="2">
    <source>
        <dbReference type="ARBA" id="ARBA00022801"/>
    </source>
</evidence>
<dbReference type="NCBIfam" id="TIGR01493">
    <property type="entry name" value="HAD-SF-IA-v2"/>
    <property type="match status" value="1"/>
</dbReference>
<dbReference type="Proteomes" id="UP001565368">
    <property type="component" value="Unassembled WGS sequence"/>
</dbReference>
<dbReference type="SUPFAM" id="SSF56784">
    <property type="entry name" value="HAD-like"/>
    <property type="match status" value="1"/>
</dbReference>
<dbReference type="Gene3D" id="1.10.150.240">
    <property type="entry name" value="Putative phosphatase, domain 2"/>
    <property type="match status" value="1"/>
</dbReference>
<dbReference type="Pfam" id="PF00702">
    <property type="entry name" value="Hydrolase"/>
    <property type="match status" value="1"/>
</dbReference>
<dbReference type="GeneID" id="95990355"/>
<evidence type="ECO:0000313" key="4">
    <source>
        <dbReference type="Proteomes" id="UP001565368"/>
    </source>
</evidence>
<dbReference type="InterPro" id="IPR023198">
    <property type="entry name" value="PGP-like_dom2"/>
</dbReference>
<dbReference type="SFLD" id="SFLDS00003">
    <property type="entry name" value="Haloacid_Dehalogenase"/>
    <property type="match status" value="1"/>
</dbReference>
<proteinExistence type="inferred from homology"/>